<comment type="caution">
    <text evidence="6">The sequence shown here is derived from an EMBL/GenBank/DDBJ whole genome shotgun (WGS) entry which is preliminary data.</text>
</comment>
<keyword evidence="2 4" id="KW-0547">Nucleotide-binding</keyword>
<dbReference type="PANTHER" id="PTHR43585">
    <property type="entry name" value="FUMIPYRROLE BIOSYNTHESIS PROTEIN C"/>
    <property type="match status" value="1"/>
</dbReference>
<evidence type="ECO:0000259" key="5">
    <source>
        <dbReference type="PROSITE" id="PS50975"/>
    </source>
</evidence>
<keyword evidence="1" id="KW-0436">Ligase</keyword>
<evidence type="ECO:0000256" key="4">
    <source>
        <dbReference type="PROSITE-ProRule" id="PRU00409"/>
    </source>
</evidence>
<keyword evidence="7" id="KW-1185">Reference proteome</keyword>
<accession>A0ABT9PBX2</accession>
<dbReference type="EMBL" id="JAUSQZ010000001">
    <property type="protein sequence ID" value="MDP9830200.1"/>
    <property type="molecule type" value="Genomic_DNA"/>
</dbReference>
<dbReference type="RefSeq" id="WP_307249146.1">
    <property type="nucleotide sequence ID" value="NZ_JAUSQZ010000001.1"/>
</dbReference>
<name>A0ABT9PBX2_9ACTN</name>
<dbReference type="PROSITE" id="PS50975">
    <property type="entry name" value="ATP_GRASP"/>
    <property type="match status" value="1"/>
</dbReference>
<dbReference type="Gene3D" id="3.30.470.20">
    <property type="entry name" value="ATP-grasp fold, B domain"/>
    <property type="match status" value="1"/>
</dbReference>
<dbReference type="Proteomes" id="UP001235712">
    <property type="component" value="Unassembled WGS sequence"/>
</dbReference>
<evidence type="ECO:0000256" key="2">
    <source>
        <dbReference type="ARBA" id="ARBA00022741"/>
    </source>
</evidence>
<evidence type="ECO:0000313" key="6">
    <source>
        <dbReference type="EMBL" id="MDP9830200.1"/>
    </source>
</evidence>
<evidence type="ECO:0000313" key="7">
    <source>
        <dbReference type="Proteomes" id="UP001235712"/>
    </source>
</evidence>
<evidence type="ECO:0000256" key="1">
    <source>
        <dbReference type="ARBA" id="ARBA00022598"/>
    </source>
</evidence>
<sequence length="443" mass="47323">MSDPTDPTDPTIGPTTGLRPRLAVVYDQGPASPSDLAVSLTERMACIFVVPVNAHTEAVAPVLASFGEVVRADDVARTAQRLREFSVAGIVTYTEQVQRLTADLAARLGLRFHSPRTAELLTDKWQQRAVLRAAGIDAVRSARVDALADWEPALSRVGLPAVLKPVHGAASGNTYLVADAGTGRELARQVLSLPAPGHVRGGGLVLEEYLPGRDCAPFGDYVSVESAVRDSRVTDIAVTGKLPMVPPFRETGRFWPSPFPAPENDRIRDLAGRAVRALGVRDGLTHTEVKLTPDGPRLIEVNGRLGGGIQDLAQRAMGLDLIEYAARIALGEPAPPRIVPVGQVYFQAFHPAPRRPATVRGHGGTEAVRALEGVQLCRTYVRPGQRLAGGVATQELGRVSGVVADHDALATLVKRVDQHLTFEFALSGEPEPRTVTRAELGSL</sequence>
<dbReference type="PANTHER" id="PTHR43585:SF2">
    <property type="entry name" value="ATP-GRASP ENZYME FSQD"/>
    <property type="match status" value="1"/>
</dbReference>
<organism evidence="6 7">
    <name type="scientific">Kineosporia succinea</name>
    <dbReference type="NCBI Taxonomy" id="84632"/>
    <lineage>
        <taxon>Bacteria</taxon>
        <taxon>Bacillati</taxon>
        <taxon>Actinomycetota</taxon>
        <taxon>Actinomycetes</taxon>
        <taxon>Kineosporiales</taxon>
        <taxon>Kineosporiaceae</taxon>
        <taxon>Kineosporia</taxon>
    </lineage>
</organism>
<dbReference type="SUPFAM" id="SSF56059">
    <property type="entry name" value="Glutathione synthetase ATP-binding domain-like"/>
    <property type="match status" value="1"/>
</dbReference>
<protein>
    <recommendedName>
        <fullName evidence="5">ATP-grasp domain-containing protein</fullName>
    </recommendedName>
</protein>
<feature type="domain" description="ATP-grasp" evidence="5">
    <location>
        <begin position="128"/>
        <end position="330"/>
    </location>
</feature>
<dbReference type="InterPro" id="IPR052032">
    <property type="entry name" value="ATP-dep_AA_Ligase"/>
</dbReference>
<gene>
    <name evidence="6" type="ORF">J2S57_005949</name>
</gene>
<evidence type="ECO:0000256" key="3">
    <source>
        <dbReference type="ARBA" id="ARBA00022840"/>
    </source>
</evidence>
<keyword evidence="3 4" id="KW-0067">ATP-binding</keyword>
<dbReference type="InterPro" id="IPR011761">
    <property type="entry name" value="ATP-grasp"/>
</dbReference>
<proteinExistence type="predicted"/>
<reference evidence="6 7" key="1">
    <citation type="submission" date="2023-07" db="EMBL/GenBank/DDBJ databases">
        <title>Sequencing the genomes of 1000 actinobacteria strains.</title>
        <authorList>
            <person name="Klenk H.-P."/>
        </authorList>
    </citation>
    <scope>NUCLEOTIDE SEQUENCE [LARGE SCALE GENOMIC DNA]</scope>
    <source>
        <strain evidence="6 7">DSM 44388</strain>
    </source>
</reference>